<reference evidence="9" key="1">
    <citation type="journal article" date="2015" name="Nature">
        <title>Complex archaea that bridge the gap between prokaryotes and eukaryotes.</title>
        <authorList>
            <person name="Spang A."/>
            <person name="Saw J.H."/>
            <person name="Jorgensen S.L."/>
            <person name="Zaremba-Niedzwiedzka K."/>
            <person name="Martijn J."/>
            <person name="Lind A.E."/>
            <person name="van Eijk R."/>
            <person name="Schleper C."/>
            <person name="Guy L."/>
            <person name="Ettema T.J."/>
        </authorList>
    </citation>
    <scope>NUCLEOTIDE SEQUENCE</scope>
</reference>
<dbReference type="Gene3D" id="3.90.226.10">
    <property type="entry name" value="2-enoyl-CoA Hydratase, Chain A, domain 1"/>
    <property type="match status" value="1"/>
</dbReference>
<comment type="subcellular location">
    <subcellularLocation>
        <location evidence="1">Membrane</location>
        <topology evidence="1">Multi-pass membrane protein</topology>
    </subcellularLocation>
</comment>
<dbReference type="EMBL" id="LAZR01000003">
    <property type="protein sequence ID" value="KKO11277.1"/>
    <property type="molecule type" value="Genomic_DNA"/>
</dbReference>
<protein>
    <submittedName>
        <fullName evidence="9">Uncharacterized protein</fullName>
    </submittedName>
</protein>
<dbReference type="AlphaFoldDB" id="A0A0F9YGE0"/>
<organism evidence="9">
    <name type="scientific">marine sediment metagenome</name>
    <dbReference type="NCBI Taxonomy" id="412755"/>
    <lineage>
        <taxon>unclassified sequences</taxon>
        <taxon>metagenomes</taxon>
        <taxon>ecological metagenomes</taxon>
    </lineage>
</organism>
<dbReference type="SUPFAM" id="SSF52096">
    <property type="entry name" value="ClpP/crotonase"/>
    <property type="match status" value="1"/>
</dbReference>
<feature type="transmembrane region" description="Helical" evidence="5">
    <location>
        <begin position="386"/>
        <end position="406"/>
    </location>
</feature>
<keyword evidence="2 5" id="KW-0812">Transmembrane</keyword>
<evidence type="ECO:0000256" key="5">
    <source>
        <dbReference type="SAM" id="Phobius"/>
    </source>
</evidence>
<dbReference type="GO" id="GO:0005886">
    <property type="term" value="C:plasma membrane"/>
    <property type="evidence" value="ECO:0007669"/>
    <property type="project" value="TreeGrafter"/>
</dbReference>
<proteinExistence type="predicted"/>
<sequence length="533" mass="56946">MGQRVQTICVCIVLVGSATTAIAADPAPPAGALVRADGWFAPRQPTHPAPELPETITRAYIIPVKGGIRPALADAIRRKVAFCKGQGAELVIFEIDTPGGDSESMGRISDYIAREFPKAHTVAFVNPNALSAGAVISLACDEIIVSELSKIGGATPIMVSPRGELVPMQPAERAKFESNARADARRLARRKGHNQALAQAMITMGVEVWLIRNHRTGEIKLVDPDKNDWGRNVRNPPKGEGKRDSDWRYLRLIDDDDELVMLTGDEAVELGLADAMVTDRQELLKRFNLAGAPIEMEDTRGEILVAFLTSPAVTGLLLALGALGIYMEFRTPGFGLPGVLGALCLALALGGRYMGGLAQWWELLLLAAGVVLIVLEVTVIPGFGIAGIAGILCLLMGLIGVIVSNAPDRLPIPMTPMDWSYFHSGLLAMSVAVVLSLIGAIVLSKYLPKIPIASRLILAPATEYTGETASPLDRIAAGDIGVVESDCRPVGKVRFDEELLDGVTEGDMILAGAKVRVLRRAGNRVVIERVSET</sequence>
<feature type="transmembrane region" description="Helical" evidence="5">
    <location>
        <begin position="334"/>
        <end position="354"/>
    </location>
</feature>
<dbReference type="Pfam" id="PF25145">
    <property type="entry name" value="NfeD1b_N"/>
    <property type="match status" value="1"/>
</dbReference>
<evidence type="ECO:0000256" key="1">
    <source>
        <dbReference type="ARBA" id="ARBA00004141"/>
    </source>
</evidence>
<feature type="transmembrane region" description="Helical" evidence="5">
    <location>
        <begin position="303"/>
        <end position="327"/>
    </location>
</feature>
<dbReference type="InterPro" id="IPR052165">
    <property type="entry name" value="Membrane_assoc_protease"/>
</dbReference>
<evidence type="ECO:0000259" key="8">
    <source>
        <dbReference type="Pfam" id="PF25145"/>
    </source>
</evidence>
<dbReference type="InterPro" id="IPR012340">
    <property type="entry name" value="NA-bd_OB-fold"/>
</dbReference>
<dbReference type="PANTHER" id="PTHR33507">
    <property type="entry name" value="INNER MEMBRANE PROTEIN YBBJ"/>
    <property type="match status" value="1"/>
</dbReference>
<comment type="caution">
    <text evidence="9">The sequence shown here is derived from an EMBL/GenBank/DDBJ whole genome shotgun (WGS) entry which is preliminary data.</text>
</comment>
<evidence type="ECO:0000256" key="3">
    <source>
        <dbReference type="ARBA" id="ARBA00022989"/>
    </source>
</evidence>
<feature type="domain" description="NfeD1b N-terminal" evidence="8">
    <location>
        <begin position="59"/>
        <end position="208"/>
    </location>
</feature>
<keyword evidence="4 5" id="KW-0472">Membrane</keyword>
<dbReference type="Pfam" id="PF01957">
    <property type="entry name" value="NfeD"/>
    <property type="match status" value="1"/>
</dbReference>
<dbReference type="Gene3D" id="2.40.50.140">
    <property type="entry name" value="Nucleic acid-binding proteins"/>
    <property type="match status" value="1"/>
</dbReference>
<feature type="transmembrane region" description="Helical" evidence="5">
    <location>
        <begin position="360"/>
        <end position="379"/>
    </location>
</feature>
<keyword evidence="3 5" id="KW-1133">Transmembrane helix</keyword>
<evidence type="ECO:0000256" key="4">
    <source>
        <dbReference type="ARBA" id="ARBA00023136"/>
    </source>
</evidence>
<evidence type="ECO:0000313" key="9">
    <source>
        <dbReference type="EMBL" id="KKO11277.1"/>
    </source>
</evidence>
<dbReference type="InterPro" id="IPR029045">
    <property type="entry name" value="ClpP/crotonase-like_dom_sf"/>
</dbReference>
<dbReference type="CDD" id="cd07021">
    <property type="entry name" value="Clp_protease_NfeD_like"/>
    <property type="match status" value="1"/>
</dbReference>
<dbReference type="PANTHER" id="PTHR33507:SF3">
    <property type="entry name" value="INNER MEMBRANE PROTEIN YBBJ"/>
    <property type="match status" value="1"/>
</dbReference>
<feature type="domain" description="NfeD-like C-terminal" evidence="6">
    <location>
        <begin position="478"/>
        <end position="529"/>
    </location>
</feature>
<dbReference type="Pfam" id="PF24961">
    <property type="entry name" value="NfeD_membrane"/>
    <property type="match status" value="1"/>
</dbReference>
<gene>
    <name evidence="9" type="ORF">LCGC14_0017550</name>
</gene>
<feature type="domain" description="NfeD integral membrane" evidence="7">
    <location>
        <begin position="313"/>
        <end position="444"/>
    </location>
</feature>
<dbReference type="InterPro" id="IPR002810">
    <property type="entry name" value="NfeD-like_C"/>
</dbReference>
<dbReference type="InterPro" id="IPR056738">
    <property type="entry name" value="NfeD1b_N"/>
</dbReference>
<evidence type="ECO:0000259" key="6">
    <source>
        <dbReference type="Pfam" id="PF01957"/>
    </source>
</evidence>
<evidence type="ECO:0000256" key="2">
    <source>
        <dbReference type="ARBA" id="ARBA00022692"/>
    </source>
</evidence>
<name>A0A0F9YGE0_9ZZZZ</name>
<accession>A0A0F9YGE0</accession>
<dbReference type="InterPro" id="IPR056739">
    <property type="entry name" value="NfeD_membrane"/>
</dbReference>
<evidence type="ECO:0000259" key="7">
    <source>
        <dbReference type="Pfam" id="PF24961"/>
    </source>
</evidence>
<feature type="transmembrane region" description="Helical" evidence="5">
    <location>
        <begin position="426"/>
        <end position="447"/>
    </location>
</feature>